<evidence type="ECO:0000313" key="5">
    <source>
        <dbReference type="Proteomes" id="UP000664382"/>
    </source>
</evidence>
<protein>
    <submittedName>
        <fullName evidence="4">Acyltransferase</fullName>
    </submittedName>
</protein>
<keyword evidence="5" id="KW-1185">Reference proteome</keyword>
<dbReference type="InterPro" id="IPR043968">
    <property type="entry name" value="SGNH"/>
</dbReference>
<feature type="transmembrane region" description="Helical" evidence="1">
    <location>
        <begin position="38"/>
        <end position="58"/>
    </location>
</feature>
<gene>
    <name evidence="4" type="ORF">J4H92_01315</name>
</gene>
<evidence type="ECO:0000313" key="4">
    <source>
        <dbReference type="EMBL" id="MBO1900585.1"/>
    </source>
</evidence>
<feature type="transmembrane region" description="Helical" evidence="1">
    <location>
        <begin position="322"/>
        <end position="340"/>
    </location>
</feature>
<keyword evidence="4" id="KW-0808">Transferase</keyword>
<feature type="transmembrane region" description="Helical" evidence="1">
    <location>
        <begin position="197"/>
        <end position="220"/>
    </location>
</feature>
<feature type="transmembrane region" description="Helical" evidence="1">
    <location>
        <begin position="288"/>
        <end position="310"/>
    </location>
</feature>
<feature type="transmembrane region" description="Helical" evidence="1">
    <location>
        <begin position="232"/>
        <end position="249"/>
    </location>
</feature>
<dbReference type="GO" id="GO:0016747">
    <property type="term" value="F:acyltransferase activity, transferring groups other than amino-acyl groups"/>
    <property type="evidence" value="ECO:0007669"/>
    <property type="project" value="InterPro"/>
</dbReference>
<feature type="transmembrane region" description="Helical" evidence="1">
    <location>
        <begin position="149"/>
        <end position="165"/>
    </location>
</feature>
<keyword evidence="1" id="KW-0472">Membrane</keyword>
<evidence type="ECO:0000259" key="2">
    <source>
        <dbReference type="Pfam" id="PF01757"/>
    </source>
</evidence>
<dbReference type="PANTHER" id="PTHR23028">
    <property type="entry name" value="ACETYLTRANSFERASE"/>
    <property type="match status" value="1"/>
</dbReference>
<dbReference type="GO" id="GO:0016020">
    <property type="term" value="C:membrane"/>
    <property type="evidence" value="ECO:0007669"/>
    <property type="project" value="TreeGrafter"/>
</dbReference>
<feature type="transmembrane region" description="Helical" evidence="1">
    <location>
        <begin position="360"/>
        <end position="380"/>
    </location>
</feature>
<dbReference type="Pfam" id="PF19040">
    <property type="entry name" value="SGNH"/>
    <property type="match status" value="1"/>
</dbReference>
<feature type="domain" description="Acyltransferase 3" evidence="2">
    <location>
        <begin position="13"/>
        <end position="340"/>
    </location>
</feature>
<dbReference type="PANTHER" id="PTHR23028:SF53">
    <property type="entry name" value="ACYL_TRANSF_3 DOMAIN-CONTAINING PROTEIN"/>
    <property type="match status" value="1"/>
</dbReference>
<feature type="transmembrane region" description="Helical" evidence="1">
    <location>
        <begin position="172"/>
        <end position="191"/>
    </location>
</feature>
<organism evidence="4 5">
    <name type="scientific">Leucobacter weissii</name>
    <dbReference type="NCBI Taxonomy" id="1983706"/>
    <lineage>
        <taxon>Bacteria</taxon>
        <taxon>Bacillati</taxon>
        <taxon>Actinomycetota</taxon>
        <taxon>Actinomycetes</taxon>
        <taxon>Micrococcales</taxon>
        <taxon>Microbacteriaceae</taxon>
        <taxon>Leucobacter</taxon>
    </lineage>
</organism>
<accession>A0A939MIE0</accession>
<dbReference type="GO" id="GO:0009103">
    <property type="term" value="P:lipopolysaccharide biosynthetic process"/>
    <property type="evidence" value="ECO:0007669"/>
    <property type="project" value="TreeGrafter"/>
</dbReference>
<feature type="transmembrane region" description="Helical" evidence="1">
    <location>
        <begin position="79"/>
        <end position="98"/>
    </location>
</feature>
<keyword evidence="1" id="KW-1133">Transmembrane helix</keyword>
<keyword evidence="4" id="KW-0012">Acyltransferase</keyword>
<dbReference type="Pfam" id="PF01757">
    <property type="entry name" value="Acyl_transf_3"/>
    <property type="match status" value="1"/>
</dbReference>
<proteinExistence type="predicted"/>
<sequence>MGTATEPQSFRPDIQGLRAVAVVLVVLYHAGLPLLGGGYIGVDVFFVISGFLITGHIARSLQRSEFSFGSFYARRVRRILPASFAVLIASLVIAWLVVPPLELARIGRDAAWTALYVPNLLFAREGTDYLASSEPSLFQHYWSLGIEEQFYLLWPLILWAVYRLAGRRIGAVLWTAAILVAASFAGSVVLTETQQPWAFFLLPTRAWELGVGGIIAVLLARRELRLGARARSWIGIAGLLVLLGAALLFDHTTPFPSYWAAVPVLATAAVILAGPYEGAVGALLQNRAALWIGAISYSVYLVHWPLLILPQAAGAWMTPLELWQSLLLGLLAFPLGWLSYRFIETPFRRPRSTGRRAVWLPLASAVLASALVAGVSVVGMRSIASAELHAGEPAPAFSLSEQPVSAPIVGSNLSVRLQDFQSEKAIPSGRGCNLTVTSSDPPPACTYGSDPDAPSVALVGDSHAAQWAPGLEEIADAGDIFLTAHVRSGCTIYDRTLTGELTESRDCLSWKDDVIELLHEEQPEVILIANSVGQTLPEAYDLGMRELLPELPEESRVVLIRDTPAFPGDPMACLSGSTGDPDACSVSREDGFKPGFREVDDGLLADFDLVEFDFTDYVCNADSCPPIQGDVLVFKDSHHISQTFSREMAPVLAEALAEALPAP</sequence>
<dbReference type="RefSeq" id="WP_208095228.1">
    <property type="nucleotide sequence ID" value="NZ_JAGDYM010000003.1"/>
</dbReference>
<feature type="transmembrane region" description="Helical" evidence="1">
    <location>
        <begin position="255"/>
        <end position="276"/>
    </location>
</feature>
<feature type="domain" description="SGNH" evidence="3">
    <location>
        <begin position="441"/>
        <end position="653"/>
    </location>
</feature>
<name>A0A939MIE0_9MICO</name>
<dbReference type="InterPro" id="IPR002656">
    <property type="entry name" value="Acyl_transf_3_dom"/>
</dbReference>
<dbReference type="EMBL" id="JAGDYM010000003">
    <property type="protein sequence ID" value="MBO1900585.1"/>
    <property type="molecule type" value="Genomic_DNA"/>
</dbReference>
<comment type="caution">
    <text evidence="4">The sequence shown here is derived from an EMBL/GenBank/DDBJ whole genome shotgun (WGS) entry which is preliminary data.</text>
</comment>
<evidence type="ECO:0000259" key="3">
    <source>
        <dbReference type="Pfam" id="PF19040"/>
    </source>
</evidence>
<evidence type="ECO:0000256" key="1">
    <source>
        <dbReference type="SAM" id="Phobius"/>
    </source>
</evidence>
<dbReference type="AlphaFoldDB" id="A0A939MIE0"/>
<reference evidence="4" key="1">
    <citation type="submission" date="2021-03" db="EMBL/GenBank/DDBJ databases">
        <title>Leucobacter chromiisoli sp. nov., isolated from chromium-containing soil of chemical plant.</title>
        <authorList>
            <person name="Xu Z."/>
        </authorList>
    </citation>
    <scope>NUCLEOTIDE SEQUENCE</scope>
    <source>
        <strain evidence="4">S27</strain>
    </source>
</reference>
<dbReference type="InterPro" id="IPR050879">
    <property type="entry name" value="Acyltransferase_3"/>
</dbReference>
<dbReference type="Proteomes" id="UP000664382">
    <property type="component" value="Unassembled WGS sequence"/>
</dbReference>
<keyword evidence="1" id="KW-0812">Transmembrane</keyword>